<name>A0A840SRN5_9RHOB</name>
<evidence type="ECO:0000256" key="2">
    <source>
        <dbReference type="ARBA" id="ARBA00023125"/>
    </source>
</evidence>
<dbReference type="RefSeq" id="WP_184152193.1">
    <property type="nucleotide sequence ID" value="NZ_JACHFM010000003.1"/>
</dbReference>
<keyword evidence="2 5" id="KW-0238">DNA-binding</keyword>
<dbReference type="PRINTS" id="PR00032">
    <property type="entry name" value="HTHARAC"/>
</dbReference>
<dbReference type="InterPro" id="IPR032687">
    <property type="entry name" value="AraC-type_N"/>
</dbReference>
<protein>
    <submittedName>
        <fullName evidence="5">AraC-like DNA-binding protein</fullName>
    </submittedName>
</protein>
<dbReference type="Gene3D" id="1.10.10.60">
    <property type="entry name" value="Homeodomain-like"/>
    <property type="match status" value="1"/>
</dbReference>
<evidence type="ECO:0000313" key="6">
    <source>
        <dbReference type="Proteomes" id="UP000549457"/>
    </source>
</evidence>
<feature type="domain" description="HTH araC/xylS-type" evidence="4">
    <location>
        <begin position="233"/>
        <end position="331"/>
    </location>
</feature>
<keyword evidence="6" id="KW-1185">Reference proteome</keyword>
<dbReference type="GO" id="GO:0005829">
    <property type="term" value="C:cytosol"/>
    <property type="evidence" value="ECO:0007669"/>
    <property type="project" value="TreeGrafter"/>
</dbReference>
<comment type="caution">
    <text evidence="5">The sequence shown here is derived from an EMBL/GenBank/DDBJ whole genome shotgun (WGS) entry which is preliminary data.</text>
</comment>
<organism evidence="5 6">
    <name type="scientific">Amaricoccus macauensis</name>
    <dbReference type="NCBI Taxonomy" id="57001"/>
    <lineage>
        <taxon>Bacteria</taxon>
        <taxon>Pseudomonadati</taxon>
        <taxon>Pseudomonadota</taxon>
        <taxon>Alphaproteobacteria</taxon>
        <taxon>Rhodobacterales</taxon>
        <taxon>Paracoccaceae</taxon>
        <taxon>Amaricoccus</taxon>
    </lineage>
</organism>
<keyword evidence="1" id="KW-0805">Transcription regulation</keyword>
<dbReference type="EMBL" id="JACHFM010000003">
    <property type="protein sequence ID" value="MBB5223430.1"/>
    <property type="molecule type" value="Genomic_DNA"/>
</dbReference>
<gene>
    <name evidence="5" type="ORF">HNP73_003377</name>
</gene>
<dbReference type="InterPro" id="IPR018060">
    <property type="entry name" value="HTH_AraC"/>
</dbReference>
<evidence type="ECO:0000259" key="4">
    <source>
        <dbReference type="PROSITE" id="PS01124"/>
    </source>
</evidence>
<dbReference type="SUPFAM" id="SSF46689">
    <property type="entry name" value="Homeodomain-like"/>
    <property type="match status" value="1"/>
</dbReference>
<evidence type="ECO:0000256" key="1">
    <source>
        <dbReference type="ARBA" id="ARBA00023015"/>
    </source>
</evidence>
<dbReference type="GO" id="GO:0003700">
    <property type="term" value="F:DNA-binding transcription factor activity"/>
    <property type="evidence" value="ECO:0007669"/>
    <property type="project" value="InterPro"/>
</dbReference>
<dbReference type="SMART" id="SM00342">
    <property type="entry name" value="HTH_ARAC"/>
    <property type="match status" value="1"/>
</dbReference>
<sequence length="336" mass="36405">MYLVPVAWFAHVVNLRGADAPDVRAGLAASGLSLSVIAEGEEQIAARRFARFIEGAARATGEEFYGLDLGLGYDLRASGLVAYMSIACATVRDGLQNACRFGAISDTSADYDLIVSESEAFFRIETHSPQMRISRHATEFKVAIAVKACQTWVGPALRPQKVRLAVPRGEAGGAACRFGCPAHYGAEATGLVFSLEQLDLAPNSSDPYLLDLLERVAADCYARRGPWRGGTRSRVERMVLDALPKGVPTARQMAEAIGVSERTLARKLSAEGTSFSQVLDEIRRYMAMSYLDDPAFSLAQIAFLLGYADQSAFSNAFRRWTGQSPSRFRAEGADGE</sequence>
<dbReference type="InterPro" id="IPR009057">
    <property type="entry name" value="Homeodomain-like_sf"/>
</dbReference>
<keyword evidence="3" id="KW-0804">Transcription</keyword>
<dbReference type="PANTHER" id="PTHR47894:SF4">
    <property type="entry name" value="HTH-TYPE TRANSCRIPTIONAL REGULATOR GADX"/>
    <property type="match status" value="1"/>
</dbReference>
<evidence type="ECO:0000313" key="5">
    <source>
        <dbReference type="EMBL" id="MBB5223430.1"/>
    </source>
</evidence>
<dbReference type="AlphaFoldDB" id="A0A840SRN5"/>
<dbReference type="InterPro" id="IPR020449">
    <property type="entry name" value="Tscrpt_reg_AraC-type_HTH"/>
</dbReference>
<reference evidence="5 6" key="1">
    <citation type="submission" date="2020-08" db="EMBL/GenBank/DDBJ databases">
        <title>Genomic Encyclopedia of Type Strains, Phase IV (KMG-IV): sequencing the most valuable type-strain genomes for metagenomic binning, comparative biology and taxonomic classification.</title>
        <authorList>
            <person name="Goeker M."/>
        </authorList>
    </citation>
    <scope>NUCLEOTIDE SEQUENCE [LARGE SCALE GENOMIC DNA]</scope>
    <source>
        <strain evidence="5 6">DSM 101730</strain>
    </source>
</reference>
<dbReference type="GO" id="GO:0000976">
    <property type="term" value="F:transcription cis-regulatory region binding"/>
    <property type="evidence" value="ECO:0007669"/>
    <property type="project" value="TreeGrafter"/>
</dbReference>
<dbReference type="Pfam" id="PF12833">
    <property type="entry name" value="HTH_18"/>
    <property type="match status" value="1"/>
</dbReference>
<dbReference type="PANTHER" id="PTHR47894">
    <property type="entry name" value="HTH-TYPE TRANSCRIPTIONAL REGULATOR GADX"/>
    <property type="match status" value="1"/>
</dbReference>
<dbReference type="Pfam" id="PF12625">
    <property type="entry name" value="Arabinose_bd"/>
    <property type="match status" value="1"/>
</dbReference>
<accession>A0A840SRN5</accession>
<evidence type="ECO:0000256" key="3">
    <source>
        <dbReference type="ARBA" id="ARBA00023163"/>
    </source>
</evidence>
<dbReference type="Proteomes" id="UP000549457">
    <property type="component" value="Unassembled WGS sequence"/>
</dbReference>
<dbReference type="PROSITE" id="PS01124">
    <property type="entry name" value="HTH_ARAC_FAMILY_2"/>
    <property type="match status" value="1"/>
</dbReference>
<proteinExistence type="predicted"/>